<feature type="transmembrane region" description="Helical" evidence="7">
    <location>
        <begin position="143"/>
        <end position="171"/>
    </location>
</feature>
<keyword evidence="2 7" id="KW-0812">Transmembrane</keyword>
<dbReference type="PANTHER" id="PTHR33048:SF47">
    <property type="entry name" value="INTEGRAL MEMBRANE PROTEIN-RELATED"/>
    <property type="match status" value="1"/>
</dbReference>
<keyword evidence="3 7" id="KW-1133">Transmembrane helix</keyword>
<name>A0ABQ8GJB7_9PEZI</name>
<feature type="transmembrane region" description="Helical" evidence="7">
    <location>
        <begin position="103"/>
        <end position="131"/>
    </location>
</feature>
<dbReference type="EMBL" id="JAGTJR010000008">
    <property type="protein sequence ID" value="KAH7055512.1"/>
    <property type="molecule type" value="Genomic_DNA"/>
</dbReference>
<evidence type="ECO:0000256" key="2">
    <source>
        <dbReference type="ARBA" id="ARBA00022692"/>
    </source>
</evidence>
<accession>A0ABQ8GJB7</accession>
<organism evidence="9 10">
    <name type="scientific">Macrophomina phaseolina</name>
    <dbReference type="NCBI Taxonomy" id="35725"/>
    <lineage>
        <taxon>Eukaryota</taxon>
        <taxon>Fungi</taxon>
        <taxon>Dikarya</taxon>
        <taxon>Ascomycota</taxon>
        <taxon>Pezizomycotina</taxon>
        <taxon>Dothideomycetes</taxon>
        <taxon>Dothideomycetes incertae sedis</taxon>
        <taxon>Botryosphaeriales</taxon>
        <taxon>Botryosphaeriaceae</taxon>
        <taxon>Macrophomina</taxon>
    </lineage>
</organism>
<evidence type="ECO:0000256" key="7">
    <source>
        <dbReference type="SAM" id="Phobius"/>
    </source>
</evidence>
<feature type="transmembrane region" description="Helical" evidence="7">
    <location>
        <begin position="262"/>
        <end position="289"/>
    </location>
</feature>
<evidence type="ECO:0000313" key="9">
    <source>
        <dbReference type="EMBL" id="KAH7055512.1"/>
    </source>
</evidence>
<evidence type="ECO:0000259" key="8">
    <source>
        <dbReference type="Pfam" id="PF20684"/>
    </source>
</evidence>
<evidence type="ECO:0000256" key="3">
    <source>
        <dbReference type="ARBA" id="ARBA00022989"/>
    </source>
</evidence>
<evidence type="ECO:0000256" key="4">
    <source>
        <dbReference type="ARBA" id="ARBA00023136"/>
    </source>
</evidence>
<evidence type="ECO:0000256" key="6">
    <source>
        <dbReference type="SAM" id="MobiDB-lite"/>
    </source>
</evidence>
<evidence type="ECO:0000256" key="5">
    <source>
        <dbReference type="ARBA" id="ARBA00038359"/>
    </source>
</evidence>
<evidence type="ECO:0000313" key="10">
    <source>
        <dbReference type="Proteomes" id="UP000774617"/>
    </source>
</evidence>
<proteinExistence type="inferred from homology"/>
<feature type="region of interest" description="Disordered" evidence="6">
    <location>
        <begin position="332"/>
        <end position="351"/>
    </location>
</feature>
<dbReference type="Pfam" id="PF20684">
    <property type="entry name" value="Fung_rhodopsin"/>
    <property type="match status" value="1"/>
</dbReference>
<dbReference type="InterPro" id="IPR052337">
    <property type="entry name" value="SAT4-like"/>
</dbReference>
<keyword evidence="10" id="KW-1185">Reference proteome</keyword>
<dbReference type="Proteomes" id="UP000774617">
    <property type="component" value="Unassembled WGS sequence"/>
</dbReference>
<feature type="transmembrane region" description="Helical" evidence="7">
    <location>
        <begin position="224"/>
        <end position="242"/>
    </location>
</feature>
<comment type="similarity">
    <text evidence="5">Belongs to the SAT4 family.</text>
</comment>
<evidence type="ECO:0000256" key="1">
    <source>
        <dbReference type="ARBA" id="ARBA00004141"/>
    </source>
</evidence>
<protein>
    <recommendedName>
        <fullName evidence="8">Rhodopsin domain-containing protein</fullName>
    </recommendedName>
</protein>
<dbReference type="PANTHER" id="PTHR33048">
    <property type="entry name" value="PTH11-LIKE INTEGRAL MEMBRANE PROTEIN (AFU_ORTHOLOGUE AFUA_5G11245)"/>
    <property type="match status" value="1"/>
</dbReference>
<dbReference type="InterPro" id="IPR049326">
    <property type="entry name" value="Rhodopsin_dom_fungi"/>
</dbReference>
<comment type="subcellular location">
    <subcellularLocation>
        <location evidence="1">Membrane</location>
        <topology evidence="1">Multi-pass membrane protein</topology>
    </subcellularLocation>
</comment>
<sequence length="412" mass="45842">MSRIASPLMAGMNLTTEERESLIRETRGPMALGVIFSFWGLSVIAVSLRLFVRFKVIKKPGLDDWMIAVSEAFCTVSIFFISRQVHCGDGRHLLVLSLQQADMIAKMNFIAVLHWTFAITGTKVSILIQYLRLFKLPKMVRAIWMMLIIVIAGGTATLVVVLTACIPLEALWKTSVRSEAKCLDQRLFWQFQSGFEVGTCWAMAAFMLPPFWKLQMPKQKKIGLMVLLGLSSSACIVSILRMKSAFDALPKNANEVHDFTWTGIFTSVYAAAELLTGIVCCSLPALMPLRSYLSPRRWRAARPALVRPGIAGLRQRRFEDNKEPIARPVELELQRNNDRAGMGGDLEETSSREGITALTSTAQDSSIQSSTLYSSSEARSLEINALAVLQPAMHRDLWQAHFLSPPNRACGG</sequence>
<gene>
    <name evidence="9" type="ORF">B0J12DRAFT_783828</name>
</gene>
<feature type="domain" description="Rhodopsin" evidence="8">
    <location>
        <begin position="48"/>
        <end position="289"/>
    </location>
</feature>
<feature type="transmembrane region" description="Helical" evidence="7">
    <location>
        <begin position="30"/>
        <end position="52"/>
    </location>
</feature>
<keyword evidence="4 7" id="KW-0472">Membrane</keyword>
<comment type="caution">
    <text evidence="9">The sequence shown here is derived from an EMBL/GenBank/DDBJ whole genome shotgun (WGS) entry which is preliminary data.</text>
</comment>
<reference evidence="9 10" key="1">
    <citation type="journal article" date="2021" name="Nat. Commun.">
        <title>Genetic determinants of endophytism in the Arabidopsis root mycobiome.</title>
        <authorList>
            <person name="Mesny F."/>
            <person name="Miyauchi S."/>
            <person name="Thiergart T."/>
            <person name="Pickel B."/>
            <person name="Atanasova L."/>
            <person name="Karlsson M."/>
            <person name="Huettel B."/>
            <person name="Barry K.W."/>
            <person name="Haridas S."/>
            <person name="Chen C."/>
            <person name="Bauer D."/>
            <person name="Andreopoulos W."/>
            <person name="Pangilinan J."/>
            <person name="LaButti K."/>
            <person name="Riley R."/>
            <person name="Lipzen A."/>
            <person name="Clum A."/>
            <person name="Drula E."/>
            <person name="Henrissat B."/>
            <person name="Kohler A."/>
            <person name="Grigoriev I.V."/>
            <person name="Martin F.M."/>
            <person name="Hacquard S."/>
        </authorList>
    </citation>
    <scope>NUCLEOTIDE SEQUENCE [LARGE SCALE GENOMIC DNA]</scope>
    <source>
        <strain evidence="9 10">MPI-SDFR-AT-0080</strain>
    </source>
</reference>